<feature type="compositionally biased region" description="Polar residues" evidence="2">
    <location>
        <begin position="1177"/>
        <end position="1191"/>
    </location>
</feature>
<feature type="region of interest" description="Disordered" evidence="2">
    <location>
        <begin position="1208"/>
        <end position="1237"/>
    </location>
</feature>
<feature type="compositionally biased region" description="Polar residues" evidence="2">
    <location>
        <begin position="1129"/>
        <end position="1150"/>
    </location>
</feature>
<sequence length="2421" mass="287669">MSKKTKVNNLKKKITIQKNKNEDLVEEQIKLISEWDEDENSQIQNNGSNYEVNKQQQQNQNIKQASIHQNIIYKTDNQQKNVLNIDQKQNQDQEFVSQLNSINDVSQKLLTNLPYNAKNMTRDKFDPKSSQNQKLLKLNTNDQNNLFSAQNIKSTRVIQDEKSNQRRKSLKGTADQKKTTTKNEDGDQDDFEQNFENFFGKLEKKTGAQGVQKNKQPLKLGQFKFKQKPIKQSSIEILQEEYYTNLFKLVYQDYNPPSITKNNQTNNQNNSADLFDKIQQSEKNFLQQELEQLAIQMGFSPKEVEQDYELFQKMVLTQIDDEIEKETDPLNNVVYFNNQILKIENKHPFFNRYMTIIEDLQKQYITNKNINEEEQEGYFSKKKVATQVQFKQQSQQQQLTSQNSAQLSRLSSKSSVVTRDNLSSVSYVTKGLRRKRTQQSSQASVNSIRSTKSNVIVKKPNKKHLYNHPEVFTIVDNNCQMTQTKLNEVLGQLEEIKEDFGDNLKINNFEYATPKQIINLLNKAQTYYEDYYGFNLEQLQYLIQNQISYWKLDPQDVAQEIVNLQIYDFEDIYWIARVKLSIELPPDWIKIYHNQLIYKNIISNLAMTIHPCHSYIRALIKNEYDKLKEGKNQNKNNNLILLYKDQQGGTQIVFQFSKSHFMIFKNHLNEEYSIDINLIVADILNNTSEKVKDLMQHKISQNDKKDNNYKSVKELIMETENIENQILKVKNKNEEDDILNNQEEHGQLSLDQLEKEEEIKQDTDFGYYDNQNQQAIQENQKQKILKKNKKRKQIYQENLLDDHLLIICQEVDIQLPQEVHLLALVSEYLLYIEKDPKKTNWRFRVNQETGFHYWINKEKNETVKQFPYKQELEEILDYYQKTLDQESQRFKLKKGVLKHILQYIVKSEEENEITIFSQLQKEAQNFVLHFISHYKKFENIYEYDPILNHPQITYRHFLLEQEGIEFYSLNNINKYLIGDKIILQDDLKQQLLFWWPYQLQLKKYLDKDVAQKVKNTNELLQDEQFLSNAFDKDEFEEVLELSIHLEASSEEEDEAEEEYESYEDDDDEEEEVEGEEEVNGQSSHSQSVSSEGSAKNQSDLSDSSSSSSLDSDDKQLKNSKELDEKSNKSQKGSAPQSPTLSNSVSRQSSLLKHGLFQMLQERQRSRSLLGSRKNSIDQKQINSKFNQSSNGGKPGILKVLQMLKENKSVSTNISEESKEQTDASQNTEQNSAEPQKPLSVLSRFKRAAINAAQQNLHIKNQTSQLNSIQENENNIQEDQNEKNQQNQLGNQVQQQEQIQGAQINEDQLNAQQQHGQETDNKQNKKHQKDRKKQEEKNKNKVDDDQIMGIAQLAGEIFEKVHKKTKKRRKKVVEKKPEKLALNQIFKKYNGNIRKNRIKEKFEQERQKVLLELKLLRQEQNKNIEKKKMPKKKKKINLQNSSDEEEEDFLNESAFLSQASTQRDYFRSSQTWFEDQNSTIPNNEQKDGKKAKKPTYEQKIKQQVVQKTQIDLKKKKEAIKKFNYQDFFMREINENYFYKQDLKKMRADIREQRRCKIKELFDMMQKEYMELKQEQAQIKVIEQFQFINEQNQKPDSFLSQFEKYYLQKKEMFKGISDKLDSLLLITSNPNDRISLPKKAIPENQENNRQNIIHNFHKDSVVKVYKINNTIPQFKVDRFRSASPISKNNQQNKKYQNIFEQEIQVEQVNQCLKPKLQPLQSRPSTSSQSTRPCTARSTSAKSSKRKVIDASLKIPNQNKIQEIKVKNQNFIKVQNIIDANLDNENINKQQQEEFKLQEQVLKGCDKIENQRSQSPSSKQIKPSSPNNQNQQQISCIYQPKKLDFSISRDLMSRIRVNRLLENLCDQKSDYIKVEQKDGNKFRNYFKLISLDQLFDLKYSLLEEKLNQLIFEFIMKTCKGIQPQQKLAFEESSELKIRFYFMFQDLFHRIKLFLYSLSSIQCYKDYFYAFLNRKTQLLYKIINVKFGIEIQNKINDKIQLIFPKLLEEQELYLDQFQNGFDYVDSPFTHNPFKINFNIIEQDFFIDQIKDYVQNKYESEIRKIENYKRHLWRQEKLQQIIQRRKLNKQLDDELKILERENESESDDEQEDEIKRLEKLTPEQLHLQFMLEKYNENQIPYQRQKDKSKNIQENPQIVVKFLPRIIENQEKVYYLKQNHRMFRILLTEIGQIHKVNKNNILKYEVFNSSLLTPDHVFRMAKKLKFDKNFSLYWISYLYCIFIIRYSQDLIQQQFKNNEALGKNDSSNYLSDQKNTQQNNQGNDFLEKFIESENDYDIYFEVLAEFQAIKSDLLQEFLVPKQKLEYLEVINWFQFIDETIPFQVVEEKIDLVQLYKQPIKLKPKEEIFFLNEVRHNPKVFYFNTFTQTKRADMPQNIIDLKSKYLNSEKVLLSDIIYQISELIMAKH</sequence>
<evidence type="ECO:0000313" key="4">
    <source>
        <dbReference type="Proteomes" id="UP000009168"/>
    </source>
</evidence>
<feature type="region of interest" description="Disordered" evidence="2">
    <location>
        <begin position="157"/>
        <end position="190"/>
    </location>
</feature>
<feature type="region of interest" description="Disordered" evidence="2">
    <location>
        <begin position="428"/>
        <end position="447"/>
    </location>
</feature>
<keyword evidence="4" id="KW-1185">Reference proteome</keyword>
<dbReference type="GeneID" id="7823142"/>
<feature type="coiled-coil region" evidence="1">
    <location>
        <begin position="2076"/>
        <end position="2115"/>
    </location>
</feature>
<feature type="compositionally biased region" description="Low complexity" evidence="2">
    <location>
        <begin position="1278"/>
        <end position="1305"/>
    </location>
</feature>
<keyword evidence="1" id="KW-0175">Coiled coil</keyword>
<feature type="compositionally biased region" description="Basic and acidic residues" evidence="2">
    <location>
        <begin position="1111"/>
        <end position="1127"/>
    </location>
</feature>
<dbReference type="EMBL" id="GG662448">
    <property type="protein sequence ID" value="EAS04497.2"/>
    <property type="molecule type" value="Genomic_DNA"/>
</dbReference>
<dbReference type="RefSeq" id="XP_001024742.2">
    <property type="nucleotide sequence ID" value="XM_001024742.2"/>
</dbReference>
<proteinExistence type="predicted"/>
<protein>
    <submittedName>
        <fullName evidence="3">Uncharacterized protein</fullName>
    </submittedName>
</protein>
<accession>I7MMB1</accession>
<feature type="region of interest" description="Disordered" evidence="2">
    <location>
        <begin position="1715"/>
        <end position="1744"/>
    </location>
</feature>
<feature type="region of interest" description="Disordered" evidence="2">
    <location>
        <begin position="1044"/>
        <end position="1193"/>
    </location>
</feature>
<feature type="compositionally biased region" description="Basic and acidic residues" evidence="2">
    <location>
        <begin position="174"/>
        <end position="185"/>
    </location>
</feature>
<feature type="region of interest" description="Disordered" evidence="2">
    <location>
        <begin position="1808"/>
        <end position="1829"/>
    </location>
</feature>
<dbReference type="InParanoid" id="I7MMB1"/>
<feature type="region of interest" description="Disordered" evidence="2">
    <location>
        <begin position="1475"/>
        <end position="1496"/>
    </location>
</feature>
<reference evidence="4" key="1">
    <citation type="journal article" date="2006" name="PLoS Biol.">
        <title>Macronuclear genome sequence of the ciliate Tetrahymena thermophila, a model eukaryote.</title>
        <authorList>
            <person name="Eisen J.A."/>
            <person name="Coyne R.S."/>
            <person name="Wu M."/>
            <person name="Wu D."/>
            <person name="Thiagarajan M."/>
            <person name="Wortman J.R."/>
            <person name="Badger J.H."/>
            <person name="Ren Q."/>
            <person name="Amedeo P."/>
            <person name="Jones K.M."/>
            <person name="Tallon L.J."/>
            <person name="Delcher A.L."/>
            <person name="Salzberg S.L."/>
            <person name="Silva J.C."/>
            <person name="Haas B.J."/>
            <person name="Majoros W.H."/>
            <person name="Farzad M."/>
            <person name="Carlton J.M."/>
            <person name="Smith R.K. Jr."/>
            <person name="Garg J."/>
            <person name="Pearlman R.E."/>
            <person name="Karrer K.M."/>
            <person name="Sun L."/>
            <person name="Manning G."/>
            <person name="Elde N.C."/>
            <person name="Turkewitz A.P."/>
            <person name="Asai D.J."/>
            <person name="Wilkes D.E."/>
            <person name="Wang Y."/>
            <person name="Cai H."/>
            <person name="Collins K."/>
            <person name="Stewart B.A."/>
            <person name="Lee S.R."/>
            <person name="Wilamowska K."/>
            <person name="Weinberg Z."/>
            <person name="Ruzzo W.L."/>
            <person name="Wloga D."/>
            <person name="Gaertig J."/>
            <person name="Frankel J."/>
            <person name="Tsao C.-C."/>
            <person name="Gorovsky M.A."/>
            <person name="Keeling P.J."/>
            <person name="Waller R.F."/>
            <person name="Patron N.J."/>
            <person name="Cherry J.M."/>
            <person name="Stover N.A."/>
            <person name="Krieger C.J."/>
            <person name="del Toro C."/>
            <person name="Ryder H.F."/>
            <person name="Williamson S.C."/>
            <person name="Barbeau R.A."/>
            <person name="Hamilton E.P."/>
            <person name="Orias E."/>
        </authorList>
    </citation>
    <scope>NUCLEOTIDE SEQUENCE [LARGE SCALE GENOMIC DNA]</scope>
    <source>
        <strain evidence="4">SB210</strain>
    </source>
</reference>
<feature type="compositionally biased region" description="Low complexity" evidence="2">
    <location>
        <begin position="1810"/>
        <end position="1829"/>
    </location>
</feature>
<feature type="region of interest" description="Disordered" evidence="2">
    <location>
        <begin position="1278"/>
        <end position="1345"/>
    </location>
</feature>
<evidence type="ECO:0000256" key="2">
    <source>
        <dbReference type="SAM" id="MobiDB-lite"/>
    </source>
</evidence>
<dbReference type="STRING" id="312017.I7MMB1"/>
<name>I7MMB1_TETTS</name>
<dbReference type="KEGG" id="tet:TTHERM_00616720"/>
<evidence type="ECO:0000256" key="1">
    <source>
        <dbReference type="SAM" id="Coils"/>
    </source>
</evidence>
<feature type="compositionally biased region" description="Basic and acidic residues" evidence="2">
    <location>
        <begin position="1483"/>
        <end position="1496"/>
    </location>
</feature>
<organism evidence="3 4">
    <name type="scientific">Tetrahymena thermophila (strain SB210)</name>
    <dbReference type="NCBI Taxonomy" id="312017"/>
    <lineage>
        <taxon>Eukaryota</taxon>
        <taxon>Sar</taxon>
        <taxon>Alveolata</taxon>
        <taxon>Ciliophora</taxon>
        <taxon>Intramacronucleata</taxon>
        <taxon>Oligohymenophorea</taxon>
        <taxon>Hymenostomatida</taxon>
        <taxon>Tetrahymenina</taxon>
        <taxon>Tetrahymenidae</taxon>
        <taxon>Tetrahymena</taxon>
    </lineage>
</organism>
<feature type="region of interest" description="Disordered" evidence="2">
    <location>
        <begin position="1423"/>
        <end position="1444"/>
    </location>
</feature>
<feature type="compositionally biased region" description="Acidic residues" evidence="2">
    <location>
        <begin position="1048"/>
        <end position="1078"/>
    </location>
</feature>
<feature type="compositionally biased region" description="Low complexity" evidence="2">
    <location>
        <begin position="1082"/>
        <end position="1109"/>
    </location>
</feature>
<feature type="compositionally biased region" description="Polar residues" evidence="2">
    <location>
        <begin position="1222"/>
        <end position="1233"/>
    </location>
</feature>
<feature type="compositionally biased region" description="Polar residues" evidence="2">
    <location>
        <begin position="438"/>
        <end position="447"/>
    </location>
</feature>
<dbReference type="Proteomes" id="UP000009168">
    <property type="component" value="Unassembled WGS sequence"/>
</dbReference>
<feature type="compositionally biased region" description="Low complexity" evidence="2">
    <location>
        <begin position="1715"/>
        <end position="1739"/>
    </location>
</feature>
<evidence type="ECO:0000313" key="3">
    <source>
        <dbReference type="EMBL" id="EAS04497.2"/>
    </source>
</evidence>
<gene>
    <name evidence="3" type="ORF">TTHERM_00616720</name>
</gene>
<feature type="compositionally biased region" description="Basic and acidic residues" evidence="2">
    <location>
        <begin position="1331"/>
        <end position="1343"/>
    </location>
</feature>
<feature type="compositionally biased region" description="Polar residues" evidence="2">
    <location>
        <begin position="1306"/>
        <end position="1315"/>
    </location>
</feature>